<evidence type="ECO:0000256" key="1">
    <source>
        <dbReference type="SAM" id="SignalP"/>
    </source>
</evidence>
<dbReference type="PROSITE" id="PS51257">
    <property type="entry name" value="PROKAR_LIPOPROTEIN"/>
    <property type="match status" value="1"/>
</dbReference>
<reference evidence="3" key="1">
    <citation type="journal article" date="2019" name="Int. J. Syst. Evol. Microbiol.">
        <title>The Global Catalogue of Microorganisms (GCM) 10K type strain sequencing project: providing services to taxonomists for standard genome sequencing and annotation.</title>
        <authorList>
            <consortium name="The Broad Institute Genomics Platform"/>
            <consortium name="The Broad Institute Genome Sequencing Center for Infectious Disease"/>
            <person name="Wu L."/>
            <person name="Ma J."/>
        </authorList>
    </citation>
    <scope>NUCLEOTIDE SEQUENCE [LARGE SCALE GENOMIC DNA]</scope>
    <source>
        <strain evidence="3">KCTC 42739</strain>
    </source>
</reference>
<accession>A0ABV7SQ33</accession>
<dbReference type="Proteomes" id="UP001595713">
    <property type="component" value="Unassembled WGS sequence"/>
</dbReference>
<protein>
    <submittedName>
        <fullName evidence="2">Uncharacterized protein</fullName>
    </submittedName>
</protein>
<keyword evidence="3" id="KW-1185">Reference proteome</keyword>
<comment type="caution">
    <text evidence="2">The sequence shown here is derived from an EMBL/GenBank/DDBJ whole genome shotgun (WGS) entry which is preliminary data.</text>
</comment>
<evidence type="ECO:0000313" key="3">
    <source>
        <dbReference type="Proteomes" id="UP001595713"/>
    </source>
</evidence>
<evidence type="ECO:0000313" key="2">
    <source>
        <dbReference type="EMBL" id="MFC3578563.1"/>
    </source>
</evidence>
<dbReference type="EMBL" id="JBHRXP010000001">
    <property type="protein sequence ID" value="MFC3578563.1"/>
    <property type="molecule type" value="Genomic_DNA"/>
</dbReference>
<organism evidence="2 3">
    <name type="scientific">Sphingomonas hylomeconis</name>
    <dbReference type="NCBI Taxonomy" id="1395958"/>
    <lineage>
        <taxon>Bacteria</taxon>
        <taxon>Pseudomonadati</taxon>
        <taxon>Pseudomonadota</taxon>
        <taxon>Alphaproteobacteria</taxon>
        <taxon>Sphingomonadales</taxon>
        <taxon>Sphingomonadaceae</taxon>
        <taxon>Sphingomonas</taxon>
    </lineage>
</organism>
<feature type="chain" id="PRO_5046320107" evidence="1">
    <location>
        <begin position="22"/>
        <end position="233"/>
    </location>
</feature>
<sequence>MRLRFALFLTAAALLSGCASRPAPIVASAPPPPVPVAVVPMPSGTYPGMPVPALLADGGYATPNRGISAAATVWHFRAGLNFAALGCRGAQEHAIIAGYNAMLSAQKPVLARAEATLAGEFRASGGAEWRDAYDDAMTRLYNYYAFAPARTALCAIAAQLLSEAQSVAPDAFPAFAAARLPELDRSYTDVFRAYDAWRQQRPQATFALAANTAVTQGPRTPWIEVDPAVLRAP</sequence>
<name>A0ABV7SQ33_9SPHN</name>
<dbReference type="RefSeq" id="WP_261294015.1">
    <property type="nucleotide sequence ID" value="NZ_JANQBK010000004.1"/>
</dbReference>
<proteinExistence type="predicted"/>
<keyword evidence="1" id="KW-0732">Signal</keyword>
<feature type="signal peptide" evidence="1">
    <location>
        <begin position="1"/>
        <end position="21"/>
    </location>
</feature>
<gene>
    <name evidence="2" type="ORF">ACFONA_00160</name>
</gene>